<dbReference type="EMBL" id="CAUYUJ010015670">
    <property type="protein sequence ID" value="CAK0856809.1"/>
    <property type="molecule type" value="Genomic_DNA"/>
</dbReference>
<reference evidence="2" key="1">
    <citation type="submission" date="2023-10" db="EMBL/GenBank/DDBJ databases">
        <authorList>
            <person name="Chen Y."/>
            <person name="Shah S."/>
            <person name="Dougan E. K."/>
            <person name="Thang M."/>
            <person name="Chan C."/>
        </authorList>
    </citation>
    <scope>NUCLEOTIDE SEQUENCE [LARGE SCALE GENOMIC DNA]</scope>
</reference>
<feature type="compositionally biased region" description="Low complexity" evidence="1">
    <location>
        <begin position="157"/>
        <end position="169"/>
    </location>
</feature>
<name>A0ABN9UBL4_9DINO</name>
<protein>
    <submittedName>
        <fullName evidence="2">Uncharacterized protein</fullName>
    </submittedName>
</protein>
<keyword evidence="4" id="KW-1185">Reference proteome</keyword>
<organism evidence="2 4">
    <name type="scientific">Prorocentrum cordatum</name>
    <dbReference type="NCBI Taxonomy" id="2364126"/>
    <lineage>
        <taxon>Eukaryota</taxon>
        <taxon>Sar</taxon>
        <taxon>Alveolata</taxon>
        <taxon>Dinophyceae</taxon>
        <taxon>Prorocentrales</taxon>
        <taxon>Prorocentraceae</taxon>
        <taxon>Prorocentrum</taxon>
    </lineage>
</organism>
<dbReference type="Proteomes" id="UP001189429">
    <property type="component" value="Unassembled WGS sequence"/>
</dbReference>
<gene>
    <name evidence="2" type="ORF">PCOR1329_LOCUS47083</name>
    <name evidence="3" type="ORF">PCOR1329_LOCUS84551</name>
</gene>
<accession>A0ABN9UBL4</accession>
<sequence length="358" mass="40272">MPHVRSLASRCRRRARACQLRWVRQDCPLPLVLDGLVARDTVLHEELDTKANELLTALLHPSDSCAIVDSVVAPDTSPSRSVRVEDCVPEVRYASSMEDGTQVDCPRKLSVRTRVASVSVHGSGIVASGMESRALGWWKSRQSIAGEWLGTASVSRSLSSPSRDVQSSSYGSDDNVPAVRYTPSYDPIAENEREVYDSSSDDVDAMDDWQIGERYAAEIKDVLAHIEVSVEVLGNDVLRDKHLATQLEIDKTGEYLAIGTRGMEAHDLLDELYRLHKAKDDRWHGFISRLRDDEFLTKAERQNCVSNLLMVHDLKLEDIREHIKTGTEFEYGREKEIEELSLCMDAWKDFLMSMSGSF</sequence>
<evidence type="ECO:0000256" key="1">
    <source>
        <dbReference type="SAM" id="MobiDB-lite"/>
    </source>
</evidence>
<feature type="region of interest" description="Disordered" evidence="1">
    <location>
        <begin position="157"/>
        <end position="184"/>
    </location>
</feature>
<comment type="caution">
    <text evidence="2">The sequence shown here is derived from an EMBL/GenBank/DDBJ whole genome shotgun (WGS) entry which is preliminary data.</text>
</comment>
<evidence type="ECO:0000313" key="2">
    <source>
        <dbReference type="EMBL" id="CAK0856809.1"/>
    </source>
</evidence>
<evidence type="ECO:0000313" key="4">
    <source>
        <dbReference type="Proteomes" id="UP001189429"/>
    </source>
</evidence>
<dbReference type="EMBL" id="CAUYUJ010022380">
    <property type="protein sequence ID" value="CAK0910349.1"/>
    <property type="molecule type" value="Genomic_DNA"/>
</dbReference>
<evidence type="ECO:0000313" key="3">
    <source>
        <dbReference type="EMBL" id="CAK0910349.1"/>
    </source>
</evidence>
<proteinExistence type="predicted"/>